<dbReference type="Proteomes" id="UP000092605">
    <property type="component" value="Unassembled WGS sequence"/>
</dbReference>
<dbReference type="Pfam" id="PF01488">
    <property type="entry name" value="Shikimate_DH"/>
    <property type="match status" value="1"/>
</dbReference>
<proteinExistence type="inferred from homology"/>
<evidence type="ECO:0000313" key="11">
    <source>
        <dbReference type="EMBL" id="KXZ40080.1"/>
    </source>
</evidence>
<feature type="binding site" evidence="8">
    <location>
        <position position="225"/>
    </location>
    <ligand>
        <name>NADP(+)</name>
        <dbReference type="ChEBI" id="CHEBI:58349"/>
    </ligand>
</feature>
<evidence type="ECO:0000313" key="12">
    <source>
        <dbReference type="EMBL" id="SHL00885.1"/>
    </source>
</evidence>
<comment type="caution">
    <text evidence="11">The sequence shown here is derived from an EMBL/GenBank/DDBJ whole genome shotgun (WGS) entry which is preliminary data.</text>
</comment>
<evidence type="ECO:0000256" key="3">
    <source>
        <dbReference type="ARBA" id="ARBA00022605"/>
    </source>
</evidence>
<dbReference type="EMBL" id="LSFY01000001">
    <property type="protein sequence ID" value="KXZ40080.1"/>
    <property type="molecule type" value="Genomic_DNA"/>
</dbReference>
<feature type="binding site" evidence="8">
    <location>
        <position position="66"/>
    </location>
    <ligand>
        <name>shikimate</name>
        <dbReference type="ChEBI" id="CHEBI:36208"/>
    </ligand>
</feature>
<comment type="pathway">
    <text evidence="1 8">Metabolic intermediate biosynthesis; chorismate biosynthesis; chorismate from D-erythrose 4-phosphate and phosphoenolpyruvate: step 4/7.</text>
</comment>
<dbReference type="NCBIfam" id="TIGR00507">
    <property type="entry name" value="aroE"/>
    <property type="match status" value="1"/>
</dbReference>
<dbReference type="GO" id="GO:0004764">
    <property type="term" value="F:shikimate 3-dehydrogenase (NADP+) activity"/>
    <property type="evidence" value="ECO:0007669"/>
    <property type="project" value="UniProtKB-UniRule"/>
</dbReference>
<comment type="caution">
    <text evidence="8">Lacks conserved residue(s) required for the propagation of feature annotation.</text>
</comment>
<dbReference type="Proteomes" id="UP000323392">
    <property type="component" value="Unassembled WGS sequence"/>
</dbReference>
<evidence type="ECO:0000256" key="5">
    <source>
        <dbReference type="ARBA" id="ARBA00023002"/>
    </source>
</evidence>
<feature type="binding site" evidence="8">
    <location>
        <begin position="130"/>
        <end position="134"/>
    </location>
    <ligand>
        <name>NADP(+)</name>
        <dbReference type="ChEBI" id="CHEBI:58349"/>
    </ligand>
</feature>
<dbReference type="GO" id="GO:0019632">
    <property type="term" value="P:shikimate metabolic process"/>
    <property type="evidence" value="ECO:0007669"/>
    <property type="project" value="InterPro"/>
</dbReference>
<dbReference type="Gene3D" id="3.40.50.10860">
    <property type="entry name" value="Leucine Dehydrogenase, chain A, domain 1"/>
    <property type="match status" value="1"/>
</dbReference>
<dbReference type="InterPro" id="IPR006151">
    <property type="entry name" value="Shikm_DH/Glu-tRNA_Rdtase"/>
</dbReference>
<evidence type="ECO:0000256" key="2">
    <source>
        <dbReference type="ARBA" id="ARBA00012962"/>
    </source>
</evidence>
<dbReference type="EC" id="1.1.1.25" evidence="2 8"/>
<dbReference type="InterPro" id="IPR013708">
    <property type="entry name" value="Shikimate_DH-bd_N"/>
</dbReference>
<feature type="binding site" evidence="8">
    <location>
        <position position="227"/>
    </location>
    <ligand>
        <name>shikimate</name>
        <dbReference type="ChEBI" id="CHEBI:36208"/>
    </ligand>
</feature>
<dbReference type="InterPro" id="IPR046346">
    <property type="entry name" value="Aminoacid_DH-like_N_sf"/>
</dbReference>
<evidence type="ECO:0000256" key="8">
    <source>
        <dbReference type="HAMAP-Rule" id="MF_00222"/>
    </source>
</evidence>
<dbReference type="GO" id="GO:0009423">
    <property type="term" value="P:chorismate biosynthetic process"/>
    <property type="evidence" value="ECO:0007669"/>
    <property type="project" value="UniProtKB-UniRule"/>
</dbReference>
<evidence type="ECO:0000256" key="1">
    <source>
        <dbReference type="ARBA" id="ARBA00004871"/>
    </source>
</evidence>
<dbReference type="UniPathway" id="UPA00053">
    <property type="reaction ID" value="UER00087"/>
</dbReference>
<evidence type="ECO:0000313" key="14">
    <source>
        <dbReference type="Proteomes" id="UP000323392"/>
    </source>
</evidence>
<dbReference type="AlphaFoldDB" id="A0A150FSS4"/>
<sequence length="282" mass="32102">MIDANTKLICLMGHPVKHSFSPYIHNYLFDKYNLNYKYVCFDIEQTDIKQAINSIKYLKMKGANITIPYKEKVLEYLDEISFEAKVIGAVNTIKNENGKLIGYNTDGVGFVKSILDKNYNIKGKKFLILGAGGSAKSIAVELAKYSPEFIHIKNRNIENAAQVCNTLNENFNILTKYSSLPVNKEDIETIDILINTTPLGMSPNDNTCIIDTNLKIQKRILVCDIVYNPQETKLLKWAKRNNMDTISGIYMLINQAIKSFNIWTDINVEKTDEKEIQKRVGV</sequence>
<gene>
    <name evidence="8" type="primary">aroE</name>
    <name evidence="11" type="ORF">JWYL7_1155</name>
    <name evidence="12" type="ORF">SAMN05661008_01285</name>
</gene>
<reference evidence="11 13" key="1">
    <citation type="submission" date="2016-02" db="EMBL/GenBank/DDBJ databases">
        <title>Draft genome sequence for Clostridium paradoxum JW-YL-7.</title>
        <authorList>
            <person name="Utturkar S.M."/>
            <person name="Lancaster A."/>
            <person name="Poole F.L."/>
            <person name="Adams M.W."/>
            <person name="Brown S.D."/>
        </authorList>
    </citation>
    <scope>NUCLEOTIDE SEQUENCE [LARGE SCALE GENOMIC DNA]</scope>
    <source>
        <strain evidence="11 13">JW-YL-7</strain>
    </source>
</reference>
<comment type="catalytic activity">
    <reaction evidence="7 8">
        <text>shikimate + NADP(+) = 3-dehydroshikimate + NADPH + H(+)</text>
        <dbReference type="Rhea" id="RHEA:17737"/>
        <dbReference type="ChEBI" id="CHEBI:15378"/>
        <dbReference type="ChEBI" id="CHEBI:16630"/>
        <dbReference type="ChEBI" id="CHEBI:36208"/>
        <dbReference type="ChEBI" id="CHEBI:57783"/>
        <dbReference type="ChEBI" id="CHEBI:58349"/>
        <dbReference type="EC" id="1.1.1.25"/>
    </reaction>
</comment>
<comment type="subunit">
    <text evidence="8">Homodimer.</text>
</comment>
<dbReference type="InterPro" id="IPR022893">
    <property type="entry name" value="Shikimate_DH_fam"/>
</dbReference>
<dbReference type="GO" id="GO:0050661">
    <property type="term" value="F:NADP binding"/>
    <property type="evidence" value="ECO:0007669"/>
    <property type="project" value="InterPro"/>
</dbReference>
<dbReference type="STRING" id="1121328.JWYL7_1155"/>
<feature type="binding site" evidence="8">
    <location>
        <begin position="19"/>
        <end position="21"/>
    </location>
    <ligand>
        <name>shikimate</name>
        <dbReference type="ChEBI" id="CHEBI:36208"/>
    </ligand>
</feature>
<keyword evidence="4 8" id="KW-0521">NADP</keyword>
<evidence type="ECO:0000256" key="7">
    <source>
        <dbReference type="ARBA" id="ARBA00049442"/>
    </source>
</evidence>
<name>A0A150FSS4_CLOPD</name>
<keyword evidence="3 8" id="KW-0028">Amino-acid biosynthesis</keyword>
<dbReference type="PATRIC" id="fig|1121328.3.peg.1164"/>
<dbReference type="SUPFAM" id="SSF53223">
    <property type="entry name" value="Aminoacid dehydrogenase-like, N-terminal domain"/>
    <property type="match status" value="1"/>
</dbReference>
<dbReference type="Pfam" id="PF08501">
    <property type="entry name" value="Shikimate_dh_N"/>
    <property type="match status" value="1"/>
</dbReference>
<accession>A0A150FSS4</accession>
<keyword evidence="5 8" id="KW-0560">Oxidoreductase</keyword>
<evidence type="ECO:0000313" key="13">
    <source>
        <dbReference type="Proteomes" id="UP000092605"/>
    </source>
</evidence>
<dbReference type="CDD" id="cd01065">
    <property type="entry name" value="NAD_bind_Shikimate_DH"/>
    <property type="match status" value="1"/>
</dbReference>
<dbReference type="PANTHER" id="PTHR21089:SF1">
    <property type="entry name" value="BIFUNCTIONAL 3-DEHYDROQUINATE DEHYDRATASE_SHIKIMATE DEHYDROGENASE, CHLOROPLASTIC"/>
    <property type="match status" value="1"/>
</dbReference>
<dbReference type="InterPro" id="IPR011342">
    <property type="entry name" value="Shikimate_DH"/>
</dbReference>
<evidence type="ECO:0000259" key="10">
    <source>
        <dbReference type="Pfam" id="PF08501"/>
    </source>
</evidence>
<dbReference type="InterPro" id="IPR036291">
    <property type="entry name" value="NAD(P)-bd_dom_sf"/>
</dbReference>
<dbReference type="Gene3D" id="3.40.50.720">
    <property type="entry name" value="NAD(P)-binding Rossmann-like Domain"/>
    <property type="match status" value="1"/>
</dbReference>
<feature type="binding site" evidence="8">
    <location>
        <position position="106"/>
    </location>
    <ligand>
        <name>shikimate</name>
        <dbReference type="ChEBI" id="CHEBI:36208"/>
    </ligand>
</feature>
<feature type="binding site" evidence="8">
    <location>
        <position position="255"/>
    </location>
    <ligand>
        <name>shikimate</name>
        <dbReference type="ChEBI" id="CHEBI:36208"/>
    </ligand>
</feature>
<keyword evidence="14" id="KW-1185">Reference proteome</keyword>
<dbReference type="PANTHER" id="PTHR21089">
    <property type="entry name" value="SHIKIMATE DEHYDROGENASE"/>
    <property type="match status" value="1"/>
</dbReference>
<dbReference type="OrthoDB" id="9792692at2"/>
<feature type="domain" description="Shikimate dehydrogenase substrate binding N-terminal" evidence="10">
    <location>
        <begin position="11"/>
        <end position="93"/>
    </location>
</feature>
<dbReference type="EMBL" id="FRBG01000009">
    <property type="protein sequence ID" value="SHL00885.1"/>
    <property type="molecule type" value="Genomic_DNA"/>
</dbReference>
<evidence type="ECO:0000256" key="6">
    <source>
        <dbReference type="ARBA" id="ARBA00023141"/>
    </source>
</evidence>
<feature type="domain" description="Quinate/shikimate 5-dehydrogenase/glutamyl-tRNA reductase" evidence="9">
    <location>
        <begin position="120"/>
        <end position="197"/>
    </location>
</feature>
<evidence type="ECO:0000256" key="4">
    <source>
        <dbReference type="ARBA" id="ARBA00022857"/>
    </source>
</evidence>
<feature type="binding site" evidence="8">
    <location>
        <position position="91"/>
    </location>
    <ligand>
        <name>shikimate</name>
        <dbReference type="ChEBI" id="CHEBI:36208"/>
    </ligand>
</feature>
<reference evidence="12 14" key="2">
    <citation type="submission" date="2016-11" db="EMBL/GenBank/DDBJ databases">
        <authorList>
            <person name="Varghese N."/>
            <person name="Submissions S."/>
        </authorList>
    </citation>
    <scope>NUCLEOTIDE SEQUENCE [LARGE SCALE GENOMIC DNA]</scope>
    <source>
        <strain evidence="12 14">DSM 7308</strain>
    </source>
</reference>
<comment type="similarity">
    <text evidence="8">Belongs to the shikimate dehydrogenase family.</text>
</comment>
<organism evidence="11 13">
    <name type="scientific">Alkalithermobacter thermoalcaliphilus JW-YL-7 = DSM 7308</name>
    <dbReference type="NCBI Taxonomy" id="1121328"/>
    <lineage>
        <taxon>Bacteria</taxon>
        <taxon>Bacillati</taxon>
        <taxon>Bacillota</taxon>
        <taxon>Clostridia</taxon>
        <taxon>Peptostreptococcales</taxon>
        <taxon>Tepidibacteraceae</taxon>
        <taxon>Alkalithermobacter</taxon>
    </lineage>
</organism>
<dbReference type="HAMAP" id="MF_00222">
    <property type="entry name" value="Shikimate_DH_AroE"/>
    <property type="match status" value="1"/>
</dbReference>
<dbReference type="RefSeq" id="WP_066070335.1">
    <property type="nucleotide sequence ID" value="NZ_FRBG01000009.1"/>
</dbReference>
<keyword evidence="6 8" id="KW-0057">Aromatic amino acid biosynthesis</keyword>
<dbReference type="GO" id="GO:0009073">
    <property type="term" value="P:aromatic amino acid family biosynthetic process"/>
    <property type="evidence" value="ECO:0007669"/>
    <property type="project" value="UniProtKB-KW"/>
</dbReference>
<dbReference type="SUPFAM" id="SSF51735">
    <property type="entry name" value="NAD(P)-binding Rossmann-fold domains"/>
    <property type="match status" value="1"/>
</dbReference>
<evidence type="ECO:0000259" key="9">
    <source>
        <dbReference type="Pfam" id="PF01488"/>
    </source>
</evidence>
<comment type="function">
    <text evidence="8">Involved in the biosynthesis of the chorismate, which leads to the biosynthesis of aromatic amino acids. Catalyzes the reversible NADPH linked reduction of 3-dehydroshikimate (DHSA) to yield shikimate (SA).</text>
</comment>
<feature type="active site" description="Proton acceptor" evidence="8">
    <location>
        <position position="70"/>
    </location>
</feature>
<feature type="binding site" evidence="8">
    <location>
        <position position="248"/>
    </location>
    <ligand>
        <name>NADP(+)</name>
        <dbReference type="ChEBI" id="CHEBI:58349"/>
    </ligand>
</feature>
<protein>
    <recommendedName>
        <fullName evidence="2 8">Shikimate dehydrogenase (NADP(+))</fullName>
        <shortName evidence="8">SDH</shortName>
        <ecNumber evidence="2 8">1.1.1.25</ecNumber>
    </recommendedName>
</protein>
<dbReference type="GO" id="GO:0008652">
    <property type="term" value="P:amino acid biosynthetic process"/>
    <property type="evidence" value="ECO:0007669"/>
    <property type="project" value="UniProtKB-KW"/>
</dbReference>